<protein>
    <submittedName>
        <fullName evidence="2">Uncharacterized protein</fullName>
    </submittedName>
</protein>
<organism evidence="2 3">
    <name type="scientific">Mesorhabditis spiculigera</name>
    <dbReference type="NCBI Taxonomy" id="96644"/>
    <lineage>
        <taxon>Eukaryota</taxon>
        <taxon>Metazoa</taxon>
        <taxon>Ecdysozoa</taxon>
        <taxon>Nematoda</taxon>
        <taxon>Chromadorea</taxon>
        <taxon>Rhabditida</taxon>
        <taxon>Rhabditina</taxon>
        <taxon>Rhabditomorpha</taxon>
        <taxon>Rhabditoidea</taxon>
        <taxon>Rhabditidae</taxon>
        <taxon>Mesorhabditinae</taxon>
        <taxon>Mesorhabditis</taxon>
    </lineage>
</organism>
<keyword evidence="1" id="KW-1133">Transmembrane helix</keyword>
<keyword evidence="1" id="KW-0472">Membrane</keyword>
<keyword evidence="1" id="KW-0812">Transmembrane</keyword>
<dbReference type="EMBL" id="CATQJA010002709">
    <property type="protein sequence ID" value="CAJ0587157.1"/>
    <property type="molecule type" value="Genomic_DNA"/>
</dbReference>
<evidence type="ECO:0000313" key="2">
    <source>
        <dbReference type="EMBL" id="CAJ0587157.1"/>
    </source>
</evidence>
<comment type="caution">
    <text evidence="2">The sequence shown here is derived from an EMBL/GenBank/DDBJ whole genome shotgun (WGS) entry which is preliminary data.</text>
</comment>
<dbReference type="AlphaFoldDB" id="A0AA36DI29"/>
<reference evidence="2" key="1">
    <citation type="submission" date="2023-06" db="EMBL/GenBank/DDBJ databases">
        <authorList>
            <person name="Delattre M."/>
        </authorList>
    </citation>
    <scope>NUCLEOTIDE SEQUENCE</scope>
    <source>
        <strain evidence="2">AF72</strain>
    </source>
</reference>
<feature type="transmembrane region" description="Helical" evidence="1">
    <location>
        <begin position="49"/>
        <end position="73"/>
    </location>
</feature>
<evidence type="ECO:0000313" key="3">
    <source>
        <dbReference type="Proteomes" id="UP001177023"/>
    </source>
</evidence>
<feature type="non-terminal residue" evidence="2">
    <location>
        <position position="1"/>
    </location>
</feature>
<gene>
    <name evidence="2" type="ORF">MSPICULIGERA_LOCUS25134</name>
</gene>
<sequence length="79" mass="8357">MDVRAELNAIELLSNDDAKLPSQLRNSSEVAEGPLMSRVNSGAVCMPPIAFSLFLSLSAAAVAVLSAIVVFALRPIRKC</sequence>
<keyword evidence="3" id="KW-1185">Reference proteome</keyword>
<evidence type="ECO:0000256" key="1">
    <source>
        <dbReference type="SAM" id="Phobius"/>
    </source>
</evidence>
<accession>A0AA36DI29</accession>
<dbReference type="Proteomes" id="UP001177023">
    <property type="component" value="Unassembled WGS sequence"/>
</dbReference>
<proteinExistence type="predicted"/>
<name>A0AA36DI29_9BILA</name>